<proteinExistence type="predicted"/>
<feature type="compositionally biased region" description="Basic and acidic residues" evidence="1">
    <location>
        <begin position="119"/>
        <end position="147"/>
    </location>
</feature>
<dbReference type="EMBL" id="KQ414894">
    <property type="protein sequence ID" value="KOC59705.1"/>
    <property type="molecule type" value="Genomic_DNA"/>
</dbReference>
<evidence type="ECO:0000256" key="1">
    <source>
        <dbReference type="SAM" id="MobiDB-lite"/>
    </source>
</evidence>
<keyword evidence="3" id="KW-1185">Reference proteome</keyword>
<evidence type="ECO:0000313" key="3">
    <source>
        <dbReference type="Proteomes" id="UP000053825"/>
    </source>
</evidence>
<gene>
    <name evidence="2" type="ORF">WH47_09686</name>
</gene>
<feature type="compositionally biased region" description="Polar residues" evidence="1">
    <location>
        <begin position="148"/>
        <end position="166"/>
    </location>
</feature>
<accession>A0A0L7QM77</accession>
<protein>
    <submittedName>
        <fullName evidence="2">Uncharacterized protein</fullName>
    </submittedName>
</protein>
<evidence type="ECO:0000313" key="2">
    <source>
        <dbReference type="EMBL" id="KOC59705.1"/>
    </source>
</evidence>
<feature type="region of interest" description="Disordered" evidence="1">
    <location>
        <begin position="119"/>
        <end position="168"/>
    </location>
</feature>
<dbReference type="AlphaFoldDB" id="A0A0L7QM77"/>
<name>A0A0L7QM77_9HYME</name>
<dbReference type="Proteomes" id="UP000053825">
    <property type="component" value="Unassembled WGS sequence"/>
</dbReference>
<reference evidence="2 3" key="1">
    <citation type="submission" date="2015-07" db="EMBL/GenBank/DDBJ databases">
        <title>The genome of Habropoda laboriosa.</title>
        <authorList>
            <person name="Pan H."/>
            <person name="Kapheim K."/>
        </authorList>
    </citation>
    <scope>NUCLEOTIDE SEQUENCE [LARGE SCALE GENOMIC DNA]</scope>
    <source>
        <strain evidence="2">0110345459</strain>
    </source>
</reference>
<organism evidence="2 3">
    <name type="scientific">Habropoda laboriosa</name>
    <dbReference type="NCBI Taxonomy" id="597456"/>
    <lineage>
        <taxon>Eukaryota</taxon>
        <taxon>Metazoa</taxon>
        <taxon>Ecdysozoa</taxon>
        <taxon>Arthropoda</taxon>
        <taxon>Hexapoda</taxon>
        <taxon>Insecta</taxon>
        <taxon>Pterygota</taxon>
        <taxon>Neoptera</taxon>
        <taxon>Endopterygota</taxon>
        <taxon>Hymenoptera</taxon>
        <taxon>Apocrita</taxon>
        <taxon>Aculeata</taxon>
        <taxon>Apoidea</taxon>
        <taxon>Anthophila</taxon>
        <taxon>Apidae</taxon>
        <taxon>Habropoda</taxon>
    </lineage>
</organism>
<sequence>MFRDGQYLEVIKASDNCLATAVVTVQEKTIKIKEKKVSTNKWLDLEDWAALYKILEKAILRNFGTEGSLQDFKRNKWKKSTRQLEVTYMFEVPESVKDVTSLPTIRVYVSPAKRKSGKTELLKTVSEKEETRDRATEKTTVHTHQKDNGNTSPKKSENNDIMTKTSIDTKNDRTKRYLPIECLENDTLEEYVPDAPVTKKLCANLNYIPSRKSTLEQIQVFSNEYSPMVSDNKSITEVVRYVPNSMDLSKISYETYEPSTTALVNHPEEYVPNSKGMKTSVEEYYPDFTSKSMKFDNSYVPSSVHLTNENSKKLLDQSQKTTIKKIHVETKRNNNEAKYGPVHLKYL</sequence>
<dbReference type="OrthoDB" id="7630628at2759"/>